<gene>
    <name evidence="1" type="ORF">ALC60_02585</name>
</gene>
<proteinExistence type="predicted"/>
<protein>
    <submittedName>
        <fullName evidence="1">Nucleic-acid-binding protein from mobile element jockey</fullName>
    </submittedName>
</protein>
<name>A0A151XDG9_9HYME</name>
<dbReference type="AlphaFoldDB" id="A0A151XDG9"/>
<accession>A0A151XDG9</accession>
<keyword evidence="2" id="KW-1185">Reference proteome</keyword>
<dbReference type="GO" id="GO:0008270">
    <property type="term" value="F:zinc ion binding"/>
    <property type="evidence" value="ECO:0007669"/>
    <property type="project" value="InterPro"/>
</dbReference>
<reference evidence="1 2" key="1">
    <citation type="submission" date="2015-09" db="EMBL/GenBank/DDBJ databases">
        <title>Trachymyrmex zeteki WGS genome.</title>
        <authorList>
            <person name="Nygaard S."/>
            <person name="Hu H."/>
            <person name="Boomsma J."/>
            <person name="Zhang G."/>
        </authorList>
    </citation>
    <scope>NUCLEOTIDE SEQUENCE [LARGE SCALE GENOMIC DNA]</scope>
    <source>
        <strain evidence="1">Tzet28-1</strain>
        <tissue evidence="1">Whole body</tissue>
    </source>
</reference>
<evidence type="ECO:0000313" key="2">
    <source>
        <dbReference type="Proteomes" id="UP000075809"/>
    </source>
</evidence>
<dbReference type="SUPFAM" id="SSF57756">
    <property type="entry name" value="Retrovirus zinc finger-like domains"/>
    <property type="match status" value="1"/>
</dbReference>
<dbReference type="STRING" id="64791.A0A151XDG9"/>
<dbReference type="InterPro" id="IPR036875">
    <property type="entry name" value="Znf_CCHC_sf"/>
</dbReference>
<dbReference type="Proteomes" id="UP000075809">
    <property type="component" value="Unassembled WGS sequence"/>
</dbReference>
<evidence type="ECO:0000313" key="1">
    <source>
        <dbReference type="EMBL" id="KYQ58421.1"/>
    </source>
</evidence>
<sequence>MVDQRVMYTRGVISDWSSSIPELWQAIVNKENIIKLECMYRRKWDEKSNKSANVKLDNIVITMKGENLCREISIFDNRVKLRVRPYIQSVRQCYNCYKFGHIKQFCKSNTVCINCGREAHGLCEAESYCRNCGGVHRSTYRQCPVLEKNRSISTIMAYRNVSFHKARLILEGREDIGVEPVYRYERPEK</sequence>
<dbReference type="GO" id="GO:0003676">
    <property type="term" value="F:nucleic acid binding"/>
    <property type="evidence" value="ECO:0007669"/>
    <property type="project" value="InterPro"/>
</dbReference>
<organism evidence="1 2">
    <name type="scientific">Mycetomoellerius zeteki</name>
    <dbReference type="NCBI Taxonomy" id="64791"/>
    <lineage>
        <taxon>Eukaryota</taxon>
        <taxon>Metazoa</taxon>
        <taxon>Ecdysozoa</taxon>
        <taxon>Arthropoda</taxon>
        <taxon>Hexapoda</taxon>
        <taxon>Insecta</taxon>
        <taxon>Pterygota</taxon>
        <taxon>Neoptera</taxon>
        <taxon>Endopterygota</taxon>
        <taxon>Hymenoptera</taxon>
        <taxon>Apocrita</taxon>
        <taxon>Aculeata</taxon>
        <taxon>Formicoidea</taxon>
        <taxon>Formicidae</taxon>
        <taxon>Myrmicinae</taxon>
        <taxon>Mycetomoellerius</taxon>
    </lineage>
</organism>
<dbReference type="EMBL" id="KQ982289">
    <property type="protein sequence ID" value="KYQ58421.1"/>
    <property type="molecule type" value="Genomic_DNA"/>
</dbReference>